<sequence>MKEFICLVAFLPKVHLPRPEPKLWEERESVSPNRCSLSSSNQKGEEIMKEFRCLVTFLPRVHLPRPEPKLGWEGRVSGEKDTVARHQLQAIPFSSPLPSSSFEDNSKKMKLPNAS</sequence>
<reference evidence="2 3" key="1">
    <citation type="submission" date="2021-06" db="EMBL/GenBank/DDBJ databases">
        <title>Caerostris darwini draft genome.</title>
        <authorList>
            <person name="Kono N."/>
            <person name="Arakawa K."/>
        </authorList>
    </citation>
    <scope>NUCLEOTIDE SEQUENCE [LARGE SCALE GENOMIC DNA]</scope>
</reference>
<dbReference type="Proteomes" id="UP001054837">
    <property type="component" value="Unassembled WGS sequence"/>
</dbReference>
<evidence type="ECO:0000256" key="1">
    <source>
        <dbReference type="SAM" id="MobiDB-lite"/>
    </source>
</evidence>
<feature type="region of interest" description="Disordered" evidence="1">
    <location>
        <begin position="89"/>
        <end position="115"/>
    </location>
</feature>
<gene>
    <name evidence="2" type="ORF">CDAR_46581</name>
</gene>
<accession>A0AAV4RXY4</accession>
<evidence type="ECO:0000313" key="2">
    <source>
        <dbReference type="EMBL" id="GIY26257.1"/>
    </source>
</evidence>
<keyword evidence="3" id="KW-1185">Reference proteome</keyword>
<evidence type="ECO:0000313" key="3">
    <source>
        <dbReference type="Proteomes" id="UP001054837"/>
    </source>
</evidence>
<proteinExistence type="predicted"/>
<dbReference type="AlphaFoldDB" id="A0AAV4RXY4"/>
<dbReference type="EMBL" id="BPLQ01006925">
    <property type="protein sequence ID" value="GIY26257.1"/>
    <property type="molecule type" value="Genomic_DNA"/>
</dbReference>
<feature type="compositionally biased region" description="Low complexity" evidence="1">
    <location>
        <begin position="92"/>
        <end position="102"/>
    </location>
</feature>
<name>A0AAV4RXY4_9ARAC</name>
<protein>
    <submittedName>
        <fullName evidence="2">Uncharacterized protein</fullName>
    </submittedName>
</protein>
<organism evidence="2 3">
    <name type="scientific">Caerostris darwini</name>
    <dbReference type="NCBI Taxonomy" id="1538125"/>
    <lineage>
        <taxon>Eukaryota</taxon>
        <taxon>Metazoa</taxon>
        <taxon>Ecdysozoa</taxon>
        <taxon>Arthropoda</taxon>
        <taxon>Chelicerata</taxon>
        <taxon>Arachnida</taxon>
        <taxon>Araneae</taxon>
        <taxon>Araneomorphae</taxon>
        <taxon>Entelegynae</taxon>
        <taxon>Araneoidea</taxon>
        <taxon>Araneidae</taxon>
        <taxon>Caerostris</taxon>
    </lineage>
</organism>
<comment type="caution">
    <text evidence="2">The sequence shown here is derived from an EMBL/GenBank/DDBJ whole genome shotgun (WGS) entry which is preliminary data.</text>
</comment>